<dbReference type="InterPro" id="IPR032274">
    <property type="entry name" value="DUF4835"/>
</dbReference>
<proteinExistence type="predicted"/>
<dbReference type="AlphaFoldDB" id="A0A5B8UNN3"/>
<reference evidence="2 3" key="1">
    <citation type="journal article" date="2015" name="Int. J. Syst. Evol. Microbiol.">
        <title>Flavisolibacter ginsenosidimutans sp. nov., with ginsenoside-converting activity isolated from soil used for cultivating ginseng.</title>
        <authorList>
            <person name="Zhao Y."/>
            <person name="Liu Q."/>
            <person name="Kang M.S."/>
            <person name="Jin F."/>
            <person name="Yu H."/>
            <person name="Im W.T."/>
        </authorList>
    </citation>
    <scope>NUCLEOTIDE SEQUENCE [LARGE SCALE GENOMIC DNA]</scope>
    <source>
        <strain evidence="2 3">Gsoil 636</strain>
    </source>
</reference>
<evidence type="ECO:0000313" key="2">
    <source>
        <dbReference type="EMBL" id="QEC58183.1"/>
    </source>
</evidence>
<feature type="signal peptide" evidence="1">
    <location>
        <begin position="1"/>
        <end position="18"/>
    </location>
</feature>
<evidence type="ECO:0000313" key="3">
    <source>
        <dbReference type="Proteomes" id="UP000321204"/>
    </source>
</evidence>
<dbReference type="KEGG" id="fgg:FSB75_20485"/>
<accession>A0A5B8UNN3</accession>
<sequence length="303" mass="34971">MRTFFILVVFFITRIANAQELQAKFTVLANRVSSQVDKKTFQTLQTTLTNFVNNRKWTPDAFQPQEKIRCNFLLNIEQELGNNQYKATLTVQAARPAFNSNYFSPIINFQDNEVVFQYIEFQPVEFNENRVQGNDAMMANLPAVIAYYVNLVVGMDYDSFGLRGGDPYFQKAQYIVNNAPEGGQISGWKAFDGLRNRYKLIEGLVDSRYALMHDAIYAYYRGGLDNFFDKEKEARLSIFNALNYLNTVNRENPNSMILQFFFQGKGNELVKVFSKAEGDLKTQARDLLVKLDVTNTNLYKELR</sequence>
<protein>
    <submittedName>
        <fullName evidence="2">DUF4835 family protein</fullName>
    </submittedName>
</protein>
<dbReference type="Pfam" id="PF16119">
    <property type="entry name" value="DUF4835"/>
    <property type="match status" value="1"/>
</dbReference>
<dbReference type="OrthoDB" id="9773381at2"/>
<dbReference type="Proteomes" id="UP000321204">
    <property type="component" value="Chromosome"/>
</dbReference>
<gene>
    <name evidence="2" type="ORF">FSB75_20485</name>
</gene>
<dbReference type="EMBL" id="CP042433">
    <property type="protein sequence ID" value="QEC58183.1"/>
    <property type="molecule type" value="Genomic_DNA"/>
</dbReference>
<dbReference type="RefSeq" id="WP_146791276.1">
    <property type="nucleotide sequence ID" value="NZ_BAABIO010000003.1"/>
</dbReference>
<feature type="chain" id="PRO_5023126623" evidence="1">
    <location>
        <begin position="19"/>
        <end position="303"/>
    </location>
</feature>
<evidence type="ECO:0000256" key="1">
    <source>
        <dbReference type="SAM" id="SignalP"/>
    </source>
</evidence>
<organism evidence="2 3">
    <name type="scientific">Flavisolibacter ginsenosidimutans</name>
    <dbReference type="NCBI Taxonomy" id="661481"/>
    <lineage>
        <taxon>Bacteria</taxon>
        <taxon>Pseudomonadati</taxon>
        <taxon>Bacteroidota</taxon>
        <taxon>Chitinophagia</taxon>
        <taxon>Chitinophagales</taxon>
        <taxon>Chitinophagaceae</taxon>
        <taxon>Flavisolibacter</taxon>
    </lineage>
</organism>
<keyword evidence="1" id="KW-0732">Signal</keyword>
<keyword evidence="3" id="KW-1185">Reference proteome</keyword>
<name>A0A5B8UNN3_9BACT</name>